<name>A0A2T0FFY5_9ASCO</name>
<comment type="similarity">
    <text evidence="2 10">Belongs to the AAA ATPase family.</text>
</comment>
<sequence length="764" mass="84700">MMGKFGFSKSGSGEGHHTESYSPTKMLEVVNAPIPSIVLNNVLAIPPNTLIACQYVICDNRYVFSVQVVPSMAPNTLGVGGPQREWAQWTLRQQVSVTPFDIFAGGNTQVYLAAMEIEVDFYNRSKATNTPYDQEALAKIFRTNFQDRIFSPGQMFAMDVGGVNFKAIVRHTQVVDMSDFNGDRGENKRGIVLSQTEVNFVKAANSLMQLKGGSNRARTNLLMPNFKFESLGVGGLDEEFSTIFRRAFASRIAPPDYIEKLGIRHVKGILLYGPPGTGKTLIARQIAKMLNTVEPKIVNGPEMLSKFVGGSEENIRKLFADAEAEFKSKGDDSNLHIIIFDELDAVFKQRGSRSDGTGVGDNVVNQLLAKMDGVDQLNNVLIIGMTNRRDLIDSALLRPGRFEVQVEIPLPDENGRRQIFEIHTANMRKNHMMAKDVDLGELAALAKNYSGAEIEGCVNMATSYPMGRALELHKGSTKMDFKKEESLVTRADFLEAIKNLKPAFGVSEADLTDVIKYDVLRYSPKIEDILLQGEKLINLVKMSDTIRLVSALMYGAPGAGKSSLAAQLALTSGFPLVKMISPDSVAGMSEQQKVNHIQQVFLDAYKSPLSAVIVDQLEDIIEYNAVGPRFSNTVIQVINVCVQRYAPHGHRLLVLATSSDFKVMESLGMAHRFYRQLYVPNIHTLNELQNVLELADFSNPACRRNIVETIRKEVGSESINMGIKQVVTIMEEAVANAPDDVEQEFVKQFLLPQLEKSYEFANEF</sequence>
<dbReference type="PANTHER" id="PTHR23078:SF3">
    <property type="entry name" value="VESICLE-FUSING ATPASE"/>
    <property type="match status" value="1"/>
</dbReference>
<dbReference type="SUPFAM" id="SSF54585">
    <property type="entry name" value="Cdc48 domain 2-like"/>
    <property type="match status" value="1"/>
</dbReference>
<dbReference type="CDD" id="cd00009">
    <property type="entry name" value="AAA"/>
    <property type="match status" value="1"/>
</dbReference>
<accession>A0A2T0FFY5</accession>
<evidence type="ECO:0000256" key="10">
    <source>
        <dbReference type="RuleBase" id="RU367045"/>
    </source>
</evidence>
<evidence type="ECO:0000256" key="4">
    <source>
        <dbReference type="ARBA" id="ARBA00022490"/>
    </source>
</evidence>
<dbReference type="AlphaFoldDB" id="A0A2T0FFY5"/>
<dbReference type="PROSITE" id="PS00674">
    <property type="entry name" value="AAA"/>
    <property type="match status" value="1"/>
</dbReference>
<evidence type="ECO:0000256" key="3">
    <source>
        <dbReference type="ARBA" id="ARBA00022448"/>
    </source>
</evidence>
<evidence type="ECO:0000259" key="13">
    <source>
        <dbReference type="SMART" id="SM01073"/>
    </source>
</evidence>
<dbReference type="InterPro" id="IPR029067">
    <property type="entry name" value="CDC48_domain_2-like_sf"/>
</dbReference>
<evidence type="ECO:0000259" key="12">
    <source>
        <dbReference type="SMART" id="SM00382"/>
    </source>
</evidence>
<keyword evidence="15" id="KW-1185">Reference proteome</keyword>
<dbReference type="InterPro" id="IPR039812">
    <property type="entry name" value="Vesicle-fus_ATPase"/>
</dbReference>
<dbReference type="Gene3D" id="3.40.50.300">
    <property type="entry name" value="P-loop containing nucleotide triphosphate hydrolases"/>
    <property type="match status" value="2"/>
</dbReference>
<reference evidence="14 15" key="1">
    <citation type="submission" date="2017-04" db="EMBL/GenBank/DDBJ databases">
        <title>Genome sequencing of [Candida] sorbophila.</title>
        <authorList>
            <person name="Ahn J.O."/>
        </authorList>
    </citation>
    <scope>NUCLEOTIDE SEQUENCE [LARGE SCALE GENOMIC DNA]</scope>
    <source>
        <strain evidence="14 15">DS02</strain>
    </source>
</reference>
<dbReference type="STRING" id="45607.A0A2T0FFY5"/>
<dbReference type="SUPFAM" id="SSF50692">
    <property type="entry name" value="ADC-like"/>
    <property type="match status" value="1"/>
</dbReference>
<evidence type="ECO:0000256" key="7">
    <source>
        <dbReference type="ARBA" id="ARBA00022927"/>
    </source>
</evidence>
<dbReference type="InterPro" id="IPR003338">
    <property type="entry name" value="CDC4_N-term_subdom"/>
</dbReference>
<dbReference type="InterPro" id="IPR027417">
    <property type="entry name" value="P-loop_NTPase"/>
</dbReference>
<dbReference type="EMBL" id="NDIQ01000001">
    <property type="protein sequence ID" value="PRT53906.1"/>
    <property type="molecule type" value="Genomic_DNA"/>
</dbReference>
<dbReference type="InterPro" id="IPR003959">
    <property type="entry name" value="ATPase_AAA_core"/>
</dbReference>
<evidence type="ECO:0000256" key="2">
    <source>
        <dbReference type="ARBA" id="ARBA00006914"/>
    </source>
</evidence>
<keyword evidence="10" id="KW-0931">ER-Golgi transport</keyword>
<comment type="subcellular location">
    <subcellularLocation>
        <location evidence="1 10">Cytoplasm</location>
    </subcellularLocation>
</comment>
<dbReference type="RefSeq" id="XP_024663852.1">
    <property type="nucleotide sequence ID" value="XM_024808084.1"/>
</dbReference>
<dbReference type="InterPro" id="IPR003960">
    <property type="entry name" value="ATPase_AAA_CS"/>
</dbReference>
<evidence type="ECO:0000256" key="1">
    <source>
        <dbReference type="ARBA" id="ARBA00004496"/>
    </source>
</evidence>
<keyword evidence="6 10" id="KW-0067">ATP-binding</keyword>
<dbReference type="FunFam" id="3.40.50.300:FF:000187">
    <property type="entry name" value="Vesicular-fusion ATPase SEC18"/>
    <property type="match status" value="1"/>
</dbReference>
<dbReference type="Gene3D" id="2.40.40.20">
    <property type="match status" value="1"/>
</dbReference>
<dbReference type="GO" id="GO:0005524">
    <property type="term" value="F:ATP binding"/>
    <property type="evidence" value="ECO:0007669"/>
    <property type="project" value="UniProtKB-UniRule"/>
</dbReference>
<dbReference type="SMART" id="SM01073">
    <property type="entry name" value="CDC48_N"/>
    <property type="match status" value="1"/>
</dbReference>
<dbReference type="InterPro" id="IPR004201">
    <property type="entry name" value="Cdc48_dom2"/>
</dbReference>
<keyword evidence="10" id="KW-0378">Hydrolase</keyword>
<feature type="domain" description="CDC48 N-terminal subdomain" evidence="13">
    <location>
        <begin position="26"/>
        <end position="102"/>
    </location>
</feature>
<keyword evidence="3 10" id="KW-0813">Transport</keyword>
<feature type="domain" description="AAA+ ATPase" evidence="12">
    <location>
        <begin position="547"/>
        <end position="683"/>
    </location>
</feature>
<dbReference type="GO" id="GO:0005795">
    <property type="term" value="C:Golgi stack"/>
    <property type="evidence" value="ECO:0007669"/>
    <property type="project" value="TreeGrafter"/>
</dbReference>
<feature type="domain" description="AAA+ ATPase" evidence="12">
    <location>
        <begin position="265"/>
        <end position="412"/>
    </location>
</feature>
<dbReference type="GO" id="GO:0035494">
    <property type="term" value="P:SNARE complex disassembly"/>
    <property type="evidence" value="ECO:0007669"/>
    <property type="project" value="InterPro"/>
</dbReference>
<dbReference type="GO" id="GO:0016887">
    <property type="term" value="F:ATP hydrolysis activity"/>
    <property type="evidence" value="ECO:0007669"/>
    <property type="project" value="InterPro"/>
</dbReference>
<dbReference type="Gene3D" id="1.10.8.60">
    <property type="match status" value="1"/>
</dbReference>
<dbReference type="FunFam" id="3.40.50.300:FF:000166">
    <property type="entry name" value="vesicle-fusing ATPase isoform X1"/>
    <property type="match status" value="1"/>
</dbReference>
<protein>
    <recommendedName>
        <fullName evidence="9 10">Vesicular-fusion protein SEC18</fullName>
    </recommendedName>
</protein>
<evidence type="ECO:0000256" key="8">
    <source>
        <dbReference type="ARBA" id="ARBA00056429"/>
    </source>
</evidence>
<dbReference type="GO" id="GO:0043001">
    <property type="term" value="P:Golgi to plasma membrane protein transport"/>
    <property type="evidence" value="ECO:0007669"/>
    <property type="project" value="TreeGrafter"/>
</dbReference>
<dbReference type="SMART" id="SM00382">
    <property type="entry name" value="AAA"/>
    <property type="match status" value="2"/>
</dbReference>
<proteinExistence type="inferred from homology"/>
<evidence type="ECO:0000313" key="14">
    <source>
        <dbReference type="EMBL" id="PRT53906.1"/>
    </source>
</evidence>
<dbReference type="Pfam" id="PF02933">
    <property type="entry name" value="CDC48_2"/>
    <property type="match status" value="1"/>
</dbReference>
<dbReference type="Gene3D" id="3.10.330.10">
    <property type="match status" value="1"/>
</dbReference>
<evidence type="ECO:0000256" key="11">
    <source>
        <dbReference type="SAM" id="MobiDB-lite"/>
    </source>
</evidence>
<gene>
    <name evidence="14" type="ORF">B9G98_01526</name>
</gene>
<dbReference type="PANTHER" id="PTHR23078">
    <property type="entry name" value="VESICULAR-FUSION PROTEIN NSF"/>
    <property type="match status" value="1"/>
</dbReference>
<organism evidence="14 15">
    <name type="scientific">Wickerhamiella sorbophila</name>
    <dbReference type="NCBI Taxonomy" id="45607"/>
    <lineage>
        <taxon>Eukaryota</taxon>
        <taxon>Fungi</taxon>
        <taxon>Dikarya</taxon>
        <taxon>Ascomycota</taxon>
        <taxon>Saccharomycotina</taxon>
        <taxon>Dipodascomycetes</taxon>
        <taxon>Dipodascales</taxon>
        <taxon>Trichomonascaceae</taxon>
        <taxon>Wickerhamiella</taxon>
    </lineage>
</organism>
<feature type="compositionally biased region" description="Low complexity" evidence="11">
    <location>
        <begin position="1"/>
        <end position="11"/>
    </location>
</feature>
<dbReference type="GeneID" id="36515275"/>
<evidence type="ECO:0000256" key="6">
    <source>
        <dbReference type="ARBA" id="ARBA00022840"/>
    </source>
</evidence>
<evidence type="ECO:0000256" key="5">
    <source>
        <dbReference type="ARBA" id="ARBA00022741"/>
    </source>
</evidence>
<dbReference type="SUPFAM" id="SSF52540">
    <property type="entry name" value="P-loop containing nucleoside triphosphate hydrolases"/>
    <property type="match status" value="2"/>
</dbReference>
<evidence type="ECO:0000256" key="9">
    <source>
        <dbReference type="ARBA" id="ARBA00068637"/>
    </source>
</evidence>
<dbReference type="InterPro" id="IPR003593">
    <property type="entry name" value="AAA+_ATPase"/>
</dbReference>
<feature type="region of interest" description="Disordered" evidence="11">
    <location>
        <begin position="1"/>
        <end position="20"/>
    </location>
</feature>
<dbReference type="InterPro" id="IPR009010">
    <property type="entry name" value="Asp_de-COase-like_dom_sf"/>
</dbReference>
<comment type="caution">
    <text evidence="14">The sequence shown here is derived from an EMBL/GenBank/DDBJ whole genome shotgun (WGS) entry which is preliminary data.</text>
</comment>
<dbReference type="OrthoDB" id="9982946at2759"/>
<keyword evidence="4 10" id="KW-0963">Cytoplasm</keyword>
<dbReference type="GO" id="GO:0006891">
    <property type="term" value="P:intra-Golgi vesicle-mediated transport"/>
    <property type="evidence" value="ECO:0007669"/>
    <property type="project" value="TreeGrafter"/>
</dbReference>
<dbReference type="Pfam" id="PF00004">
    <property type="entry name" value="AAA"/>
    <property type="match status" value="2"/>
</dbReference>
<keyword evidence="7 10" id="KW-0653">Protein transport</keyword>
<comment type="function">
    <text evidence="8 10">Required for vesicle-mediated transport. Catalyzes the fusion of transport vesicles within the Golgi cisternae. Is also required for transport from the endoplasmic reticulum to the Golgi stack. Seems to function as a fusion protein required for the delivery of cargo proteins to all compartments of the Golgi stack independent of vesicle origin.</text>
</comment>
<keyword evidence="5 10" id="KW-0547">Nucleotide-binding</keyword>
<dbReference type="FunFam" id="1.10.8.60:FF:000115">
    <property type="entry name" value="N-ethylmaleimide-sensitive fusion protein, putative"/>
    <property type="match status" value="1"/>
</dbReference>
<evidence type="ECO:0000313" key="15">
    <source>
        <dbReference type="Proteomes" id="UP000238350"/>
    </source>
</evidence>
<dbReference type="Proteomes" id="UP000238350">
    <property type="component" value="Unassembled WGS sequence"/>
</dbReference>